<feature type="domain" description="Tyrosine specific protein phosphatases" evidence="6">
    <location>
        <begin position="168"/>
        <end position="225"/>
    </location>
</feature>
<dbReference type="GeneID" id="105223318"/>
<dbReference type="GO" id="GO:0004721">
    <property type="term" value="F:phosphoprotein phosphatase activity"/>
    <property type="evidence" value="ECO:0007669"/>
    <property type="project" value="UniProtKB-KW"/>
</dbReference>
<dbReference type="PROSITE" id="PS00383">
    <property type="entry name" value="TYR_PHOSPHATASE_1"/>
    <property type="match status" value="1"/>
</dbReference>
<sequence>MQVLLPEQNLSPTLKKAVGDKLKVVDEIQSLLEAVKVGSTCLANDGNKENIEEQKSDNTTRNTSKLDDNNNNSERSNLNVGDKAVGSSLHTPIHSHTPFPGISQLTPSLYLCGAGVVMPMILDQLQVRFIINVAPELPDTPLSSVTKPLYLRINAYDRPATDLSVHFDEVADMIEEVRQLGGKSLVHCVAGVSRSATLCLAYLMKYGGMSLRAAYLHVKAIRPQIRPNTGFFQQLRCYEEQLRGSCSVQMVYYESLNREIPDVYEPEYRAMEEFYQRQRKALKRH</sequence>
<organism evidence="7">
    <name type="scientific">Bactrocera dorsalis</name>
    <name type="common">Oriental fruit fly</name>
    <name type="synonym">Dacus dorsalis</name>
    <dbReference type="NCBI Taxonomy" id="27457"/>
    <lineage>
        <taxon>Eukaryota</taxon>
        <taxon>Metazoa</taxon>
        <taxon>Ecdysozoa</taxon>
        <taxon>Arthropoda</taxon>
        <taxon>Hexapoda</taxon>
        <taxon>Insecta</taxon>
        <taxon>Pterygota</taxon>
        <taxon>Neoptera</taxon>
        <taxon>Endopterygota</taxon>
        <taxon>Diptera</taxon>
        <taxon>Brachycera</taxon>
        <taxon>Muscomorpha</taxon>
        <taxon>Tephritoidea</taxon>
        <taxon>Tephritidae</taxon>
        <taxon>Bactrocera</taxon>
        <taxon>Bactrocera</taxon>
    </lineage>
</organism>
<dbReference type="SMART" id="SM00195">
    <property type="entry name" value="DSPc"/>
    <property type="match status" value="1"/>
</dbReference>
<dbReference type="Gene3D" id="3.90.190.10">
    <property type="entry name" value="Protein tyrosine phosphatase superfamily"/>
    <property type="match status" value="1"/>
</dbReference>
<evidence type="ECO:0000256" key="4">
    <source>
        <dbReference type="SAM" id="MobiDB-lite"/>
    </source>
</evidence>
<dbReference type="InterPro" id="IPR000387">
    <property type="entry name" value="Tyr_Pase_dom"/>
</dbReference>
<dbReference type="RefSeq" id="XP_011199326.2">
    <property type="nucleotide sequence ID" value="XM_011201024.4"/>
</dbReference>
<name>A0A034VST2_BACDO</name>
<evidence type="ECO:0000256" key="1">
    <source>
        <dbReference type="ARBA" id="ARBA00008601"/>
    </source>
</evidence>
<accession>A0A034VST2</accession>
<dbReference type="CDD" id="cd14514">
    <property type="entry name" value="DUSP14-like"/>
    <property type="match status" value="1"/>
</dbReference>
<dbReference type="PANTHER" id="PTHR45961:SF6">
    <property type="entry name" value="IP21249P"/>
    <property type="match status" value="1"/>
</dbReference>
<dbReference type="InterPro" id="IPR052103">
    <property type="entry name" value="Dual_spec_Phospatases"/>
</dbReference>
<evidence type="ECO:0000313" key="7">
    <source>
        <dbReference type="EMBL" id="JAC45519.1"/>
    </source>
</evidence>
<dbReference type="InterPro" id="IPR016130">
    <property type="entry name" value="Tyr_Pase_AS"/>
</dbReference>
<feature type="domain" description="Tyrosine-protein phosphatase" evidence="5">
    <location>
        <begin position="101"/>
        <end position="244"/>
    </location>
</feature>
<dbReference type="Pfam" id="PF00782">
    <property type="entry name" value="DSPc"/>
    <property type="match status" value="1"/>
</dbReference>
<keyword evidence="3" id="KW-0904">Protein phosphatase</keyword>
<feature type="compositionally biased region" description="Low complexity" evidence="4">
    <location>
        <begin position="69"/>
        <end position="79"/>
    </location>
</feature>
<reference evidence="7" key="1">
    <citation type="journal article" date="2014" name="BMC Genomics">
        <title>Characterizing the developmental transcriptome of the oriental fruit fly, Bactrocera dorsalis (Diptera: Tephritidae) through comparative genomic analysis with Drosophila melanogaster utilizing modENCODE datasets.</title>
        <authorList>
            <person name="Geib S.M."/>
            <person name="Calla B."/>
            <person name="Hall B."/>
            <person name="Hou S."/>
            <person name="Manoukis N.C."/>
        </authorList>
    </citation>
    <scope>NUCLEOTIDE SEQUENCE</scope>
    <source>
        <strain evidence="7">Punador</strain>
    </source>
</reference>
<dbReference type="InterPro" id="IPR029021">
    <property type="entry name" value="Prot-tyrosine_phosphatase-like"/>
</dbReference>
<comment type="similarity">
    <text evidence="1">Belongs to the protein-tyrosine phosphatase family. Non-receptor class dual specificity subfamily.</text>
</comment>
<evidence type="ECO:0000259" key="5">
    <source>
        <dbReference type="PROSITE" id="PS50054"/>
    </source>
</evidence>
<dbReference type="GO" id="GO:0005737">
    <property type="term" value="C:cytoplasm"/>
    <property type="evidence" value="ECO:0007669"/>
    <property type="project" value="TreeGrafter"/>
</dbReference>
<dbReference type="SUPFAM" id="SSF52799">
    <property type="entry name" value="(Phosphotyrosine protein) phosphatases II"/>
    <property type="match status" value="1"/>
</dbReference>
<dbReference type="InterPro" id="IPR020422">
    <property type="entry name" value="TYR_PHOSPHATASE_DUAL_dom"/>
</dbReference>
<dbReference type="PANTHER" id="PTHR45961">
    <property type="entry name" value="IP21249P"/>
    <property type="match status" value="1"/>
</dbReference>
<protein>
    <submittedName>
        <fullName evidence="7">Dual specificity protein phosphatase 18</fullName>
    </submittedName>
</protein>
<evidence type="ECO:0000259" key="6">
    <source>
        <dbReference type="PROSITE" id="PS50056"/>
    </source>
</evidence>
<dbReference type="AlphaFoldDB" id="A0A034VST2"/>
<dbReference type="KEGG" id="bdr:105223318"/>
<evidence type="ECO:0000256" key="2">
    <source>
        <dbReference type="ARBA" id="ARBA00022801"/>
    </source>
</evidence>
<dbReference type="PROSITE" id="PS50056">
    <property type="entry name" value="TYR_PHOSPHATASE_2"/>
    <property type="match status" value="1"/>
</dbReference>
<dbReference type="EMBL" id="GAKP01013433">
    <property type="protein sequence ID" value="JAC45519.1"/>
    <property type="molecule type" value="Transcribed_RNA"/>
</dbReference>
<feature type="region of interest" description="Disordered" evidence="4">
    <location>
        <begin position="43"/>
        <end position="91"/>
    </location>
</feature>
<dbReference type="EMBL" id="GAKP01013432">
    <property type="protein sequence ID" value="JAC45520.1"/>
    <property type="molecule type" value="Transcribed_RNA"/>
</dbReference>
<evidence type="ECO:0000256" key="3">
    <source>
        <dbReference type="ARBA" id="ARBA00022912"/>
    </source>
</evidence>
<gene>
    <name evidence="7" type="primary">DUS18</name>
</gene>
<dbReference type="InterPro" id="IPR000340">
    <property type="entry name" value="Dual-sp_phosphatase_cat-dom"/>
</dbReference>
<dbReference type="PROSITE" id="PS50054">
    <property type="entry name" value="TYR_PHOSPHATASE_DUAL"/>
    <property type="match status" value="1"/>
</dbReference>
<proteinExistence type="inferred from homology"/>
<feature type="compositionally biased region" description="Basic and acidic residues" evidence="4">
    <location>
        <begin position="46"/>
        <end position="68"/>
    </location>
</feature>
<keyword evidence="2" id="KW-0378">Hydrolase</keyword>
<dbReference type="OrthoDB" id="285418at2759"/>